<evidence type="ECO:0000313" key="2">
    <source>
        <dbReference type="Proteomes" id="UP000181801"/>
    </source>
</evidence>
<dbReference type="Proteomes" id="UP000181801">
    <property type="component" value="Unassembled WGS sequence"/>
</dbReference>
<sequence>MEAWMPHLFTAALRLRSPWRVGSADFRDADGDGREPHITIGFEPGRGFMLLFEAWVWLYRLCSWMMHSRLEPMKELARLFRRHFATIIYLTCGSSHINGSSDCDAQEQLRARLDCLLEPTGAGIDDLVDTPAGIWWGFRWHTGFQANPASGTAPDFGVGPVRMSIDCRLNRDRIRCPGSRFLSFFTNRDKPISAVHMLRNTKSAE</sequence>
<evidence type="ECO:0000313" key="1">
    <source>
        <dbReference type="EMBL" id="OIN64000.1"/>
    </source>
</evidence>
<reference evidence="1 2" key="1">
    <citation type="journal article" date="2016" name="BMC Microbiol.">
        <title>Fucosyllactose and L-fucose utilization of infant Bifidobacterium longum and Bifidobacterium kashiwanohense.</title>
        <authorList>
            <person name="Bunesova V."/>
            <person name="Lacroix C."/>
            <person name="Schwab C."/>
        </authorList>
    </citation>
    <scope>NUCLEOTIDE SEQUENCE [LARGE SCALE GENOMIC DNA]</scope>
    <source>
        <strain evidence="1 2">BSM11-5</strain>
    </source>
</reference>
<gene>
    <name evidence="1" type="ORF">BFS26_04315</name>
</gene>
<proteinExistence type="predicted"/>
<accession>A0A1S2VZV8</accession>
<dbReference type="AlphaFoldDB" id="A0A1S2VZV8"/>
<name>A0A1S2VZV8_BIFLN</name>
<dbReference type="EMBL" id="MOAE01000022">
    <property type="protein sequence ID" value="OIN64000.1"/>
    <property type="molecule type" value="Genomic_DNA"/>
</dbReference>
<comment type="caution">
    <text evidence="1">The sequence shown here is derived from an EMBL/GenBank/DDBJ whole genome shotgun (WGS) entry which is preliminary data.</text>
</comment>
<protein>
    <submittedName>
        <fullName evidence="1">Uncharacterized protein</fullName>
    </submittedName>
</protein>
<organism evidence="1 2">
    <name type="scientific">Bifidobacterium longum subsp. suis</name>
    <dbReference type="NCBI Taxonomy" id="1695"/>
    <lineage>
        <taxon>Bacteria</taxon>
        <taxon>Bacillati</taxon>
        <taxon>Actinomycetota</taxon>
        <taxon>Actinomycetes</taxon>
        <taxon>Bifidobacteriales</taxon>
        <taxon>Bifidobacteriaceae</taxon>
        <taxon>Bifidobacterium</taxon>
    </lineage>
</organism>